<accession>W9RU38</accession>
<name>W9RU38_9ROSA</name>
<dbReference type="AlphaFoldDB" id="W9RU38"/>
<sequence length="106" mass="12449">MSVERIWGEKTILGKEFGKRLERVFDTASPLPMDLAFTPLPMNLALEQQAETKGETTDEAQKEAQLGRPKRTIKKPEWLNDYPWSPWLVRRFPVVLARLRPFKRRL</sequence>
<protein>
    <submittedName>
        <fullName evidence="1">Uncharacterized protein</fullName>
    </submittedName>
</protein>
<organism evidence="1 2">
    <name type="scientific">Morus notabilis</name>
    <dbReference type="NCBI Taxonomy" id="981085"/>
    <lineage>
        <taxon>Eukaryota</taxon>
        <taxon>Viridiplantae</taxon>
        <taxon>Streptophyta</taxon>
        <taxon>Embryophyta</taxon>
        <taxon>Tracheophyta</taxon>
        <taxon>Spermatophyta</taxon>
        <taxon>Magnoliopsida</taxon>
        <taxon>eudicotyledons</taxon>
        <taxon>Gunneridae</taxon>
        <taxon>Pentapetalae</taxon>
        <taxon>rosids</taxon>
        <taxon>fabids</taxon>
        <taxon>Rosales</taxon>
        <taxon>Moraceae</taxon>
        <taxon>Moreae</taxon>
        <taxon>Morus</taxon>
    </lineage>
</organism>
<evidence type="ECO:0000313" key="2">
    <source>
        <dbReference type="Proteomes" id="UP000030645"/>
    </source>
</evidence>
<keyword evidence="2" id="KW-1185">Reference proteome</keyword>
<evidence type="ECO:0000313" key="1">
    <source>
        <dbReference type="EMBL" id="EXC10164.1"/>
    </source>
</evidence>
<gene>
    <name evidence="1" type="ORF">L484_013713</name>
</gene>
<dbReference type="Proteomes" id="UP000030645">
    <property type="component" value="Unassembled WGS sequence"/>
</dbReference>
<proteinExistence type="predicted"/>
<dbReference type="EMBL" id="KE345628">
    <property type="protein sequence ID" value="EXC10164.1"/>
    <property type="molecule type" value="Genomic_DNA"/>
</dbReference>
<reference evidence="2" key="1">
    <citation type="submission" date="2013-01" db="EMBL/GenBank/DDBJ databases">
        <title>Draft Genome Sequence of a Mulberry Tree, Morus notabilis C.K. Schneid.</title>
        <authorList>
            <person name="He N."/>
            <person name="Zhao S."/>
        </authorList>
    </citation>
    <scope>NUCLEOTIDE SEQUENCE</scope>
</reference>